<reference evidence="1" key="1">
    <citation type="submission" date="2020-07" db="EMBL/GenBank/DDBJ databases">
        <authorList>
            <person name="Pettersson B.M.F."/>
            <person name="Behra P.R.K."/>
            <person name="Ramesh M."/>
            <person name="Das S."/>
            <person name="Dasgupta S."/>
            <person name="Kirsebom L.A."/>
        </authorList>
    </citation>
    <scope>NUCLEOTIDE SEQUENCE</scope>
    <source>
        <strain evidence="1">DSM 44615</strain>
    </source>
</reference>
<dbReference type="SUPFAM" id="SSF54427">
    <property type="entry name" value="NTF2-like"/>
    <property type="match status" value="1"/>
</dbReference>
<dbReference type="Gene3D" id="3.10.450.50">
    <property type="match status" value="1"/>
</dbReference>
<dbReference type="AlphaFoldDB" id="A0A9X2YP42"/>
<protein>
    <submittedName>
        <fullName evidence="1">Nuclear transport factor 2 family protein</fullName>
    </submittedName>
</protein>
<organism evidence="1 2">
    <name type="scientific">[Mycobacterium] manitobense</name>
    <dbReference type="NCBI Taxonomy" id="190147"/>
    <lineage>
        <taxon>Bacteria</taxon>
        <taxon>Bacillati</taxon>
        <taxon>Actinomycetota</taxon>
        <taxon>Actinomycetes</taxon>
        <taxon>Mycobacteriales</taxon>
        <taxon>Mycobacteriaceae</taxon>
        <taxon>Mycolicibacterium</taxon>
    </lineage>
</organism>
<dbReference type="EMBL" id="JACKSJ010000098">
    <property type="protein sequence ID" value="MCV7170781.1"/>
    <property type="molecule type" value="Genomic_DNA"/>
</dbReference>
<sequence length="121" mass="12929">MPSSVDELMVANLIEVFNERDATTRQAAIERTYAADVRWTDEDGVSTGRDALEAKCVALQSNLGDLQFVAAGPVHALPGFGHLAWQLVTADGNVAMAGFDAALIKDGVITDLYTVLIPPQQ</sequence>
<evidence type="ECO:0000313" key="2">
    <source>
        <dbReference type="Proteomes" id="UP001140293"/>
    </source>
</evidence>
<accession>A0A9X2YP42</accession>
<evidence type="ECO:0000313" key="1">
    <source>
        <dbReference type="EMBL" id="MCV7170781.1"/>
    </source>
</evidence>
<dbReference type="InterPro" id="IPR032710">
    <property type="entry name" value="NTF2-like_dom_sf"/>
</dbReference>
<dbReference type="RefSeq" id="WP_264012968.1">
    <property type="nucleotide sequence ID" value="NZ_JACKSJ010000098.1"/>
</dbReference>
<comment type="caution">
    <text evidence="1">The sequence shown here is derived from an EMBL/GenBank/DDBJ whole genome shotgun (WGS) entry which is preliminary data.</text>
</comment>
<dbReference type="Proteomes" id="UP001140293">
    <property type="component" value="Unassembled WGS sequence"/>
</dbReference>
<proteinExistence type="predicted"/>
<reference evidence="1" key="2">
    <citation type="journal article" date="2022" name="BMC Genomics">
        <title>Comparative genome analysis of mycobacteria focusing on tRNA and non-coding RNA.</title>
        <authorList>
            <person name="Behra P.R.K."/>
            <person name="Pettersson B.M.F."/>
            <person name="Ramesh M."/>
            <person name="Das S."/>
            <person name="Dasgupta S."/>
            <person name="Kirsebom L.A."/>
        </authorList>
    </citation>
    <scope>NUCLEOTIDE SEQUENCE</scope>
    <source>
        <strain evidence="1">DSM 44615</strain>
    </source>
</reference>
<name>A0A9X2YP42_9MYCO</name>
<keyword evidence="2" id="KW-1185">Reference proteome</keyword>
<gene>
    <name evidence="1" type="ORF">H7I41_12740</name>
</gene>